<evidence type="ECO:0000256" key="1">
    <source>
        <dbReference type="SAM" id="MobiDB-lite"/>
    </source>
</evidence>
<feature type="compositionally biased region" description="Basic residues" evidence="1">
    <location>
        <begin position="417"/>
        <end position="436"/>
    </location>
</feature>
<organism evidence="2 3">
    <name type="scientific">Euplotes crassus</name>
    <dbReference type="NCBI Taxonomy" id="5936"/>
    <lineage>
        <taxon>Eukaryota</taxon>
        <taxon>Sar</taxon>
        <taxon>Alveolata</taxon>
        <taxon>Ciliophora</taxon>
        <taxon>Intramacronucleata</taxon>
        <taxon>Spirotrichea</taxon>
        <taxon>Hypotrichia</taxon>
        <taxon>Euplotida</taxon>
        <taxon>Euplotidae</taxon>
        <taxon>Moneuplotes</taxon>
    </lineage>
</organism>
<dbReference type="AlphaFoldDB" id="A0AAD1X5W2"/>
<name>A0AAD1X5W2_EUPCR</name>
<feature type="compositionally biased region" description="Polar residues" evidence="1">
    <location>
        <begin position="395"/>
        <end position="408"/>
    </location>
</feature>
<proteinExistence type="predicted"/>
<sequence length="595" mass="69267">MLNYLRAAKLQYCVTHERKKTLYSVTQILEFASRVPELQLLKLCNGLFGMICMGRDWKQAIKYFESMRTLCEHPREVKMIMNILKNIGICYQHLRDYPKAIVAFKKVLQYAWLHDSLEWEMQAYQNLATSYYYLRNLEKCRYYHTLSSTGYIESKTSYVRNLCEENLKKKLAQKEKERDLDEKTTDPSLLKLPKRIDATHYDSLGDEFDPISKFFQGVKKIAGYKALSKALAMESTKLINKLEKNLKLGVSALNLNMKKKSISDTESDAVIFSPKSSDILQGLSMQRRSTLISAKSSRKLQKILKPTMQFSKKIVLEMEKNKTQKLGLTKNDRKLSILSPRSPKIKSAPQKIDWSNNENIKKQYIRADTPVSQIDPQDLPSPRINQNEKEEKSDQPQSRKINNFNITHMVQPDAKSRNRSGSRRARTTAPKSRNKSINKQFTTVNGRKAAKKTTSFGFYLNNLLEAADQNRPSTKKKLMMNKASSMKKLPNWNTDYLSDLKEKSEIRRQNNIISVLEKQKEKYTFRNILERSKMIGKEPKMEISIAHLSPSRTSNRLLNTIKQANQTRIIREFDILKEELYKEKRIVKVKSRELK</sequence>
<dbReference type="Gene3D" id="1.25.40.10">
    <property type="entry name" value="Tetratricopeptide repeat domain"/>
    <property type="match status" value="1"/>
</dbReference>
<evidence type="ECO:0000313" key="3">
    <source>
        <dbReference type="Proteomes" id="UP001295684"/>
    </source>
</evidence>
<evidence type="ECO:0000313" key="2">
    <source>
        <dbReference type="EMBL" id="CAI2358876.1"/>
    </source>
</evidence>
<dbReference type="SUPFAM" id="SSF48452">
    <property type="entry name" value="TPR-like"/>
    <property type="match status" value="1"/>
</dbReference>
<keyword evidence="3" id="KW-1185">Reference proteome</keyword>
<accession>A0AAD1X5W2</accession>
<reference evidence="2" key="1">
    <citation type="submission" date="2023-07" db="EMBL/GenBank/DDBJ databases">
        <authorList>
            <consortium name="AG Swart"/>
            <person name="Singh M."/>
            <person name="Singh A."/>
            <person name="Seah K."/>
            <person name="Emmerich C."/>
        </authorList>
    </citation>
    <scope>NUCLEOTIDE SEQUENCE</scope>
    <source>
        <strain evidence="2">DP1</strain>
    </source>
</reference>
<feature type="region of interest" description="Disordered" evidence="1">
    <location>
        <begin position="367"/>
        <end position="439"/>
    </location>
</feature>
<dbReference type="Proteomes" id="UP001295684">
    <property type="component" value="Unassembled WGS sequence"/>
</dbReference>
<protein>
    <submittedName>
        <fullName evidence="2">Uncharacterized protein</fullName>
    </submittedName>
</protein>
<feature type="region of interest" description="Disordered" evidence="1">
    <location>
        <begin position="340"/>
        <end position="359"/>
    </location>
</feature>
<gene>
    <name evidence="2" type="ORF">ECRASSUSDP1_LOCUS159</name>
</gene>
<dbReference type="InterPro" id="IPR011990">
    <property type="entry name" value="TPR-like_helical_dom_sf"/>
</dbReference>
<dbReference type="EMBL" id="CAMPGE010000153">
    <property type="protein sequence ID" value="CAI2358876.1"/>
    <property type="molecule type" value="Genomic_DNA"/>
</dbReference>
<comment type="caution">
    <text evidence="2">The sequence shown here is derived from an EMBL/GenBank/DDBJ whole genome shotgun (WGS) entry which is preliminary data.</text>
</comment>